<dbReference type="Proteomes" id="UP001148838">
    <property type="component" value="Unassembled WGS sequence"/>
</dbReference>
<evidence type="ECO:0000313" key="2">
    <source>
        <dbReference type="Proteomes" id="UP001148838"/>
    </source>
</evidence>
<keyword evidence="2" id="KW-1185">Reference proteome</keyword>
<organism evidence="1 2">
    <name type="scientific">Periplaneta americana</name>
    <name type="common">American cockroach</name>
    <name type="synonym">Blatta americana</name>
    <dbReference type="NCBI Taxonomy" id="6978"/>
    <lineage>
        <taxon>Eukaryota</taxon>
        <taxon>Metazoa</taxon>
        <taxon>Ecdysozoa</taxon>
        <taxon>Arthropoda</taxon>
        <taxon>Hexapoda</taxon>
        <taxon>Insecta</taxon>
        <taxon>Pterygota</taxon>
        <taxon>Neoptera</taxon>
        <taxon>Polyneoptera</taxon>
        <taxon>Dictyoptera</taxon>
        <taxon>Blattodea</taxon>
        <taxon>Blattoidea</taxon>
        <taxon>Blattidae</taxon>
        <taxon>Blattinae</taxon>
        <taxon>Periplaneta</taxon>
    </lineage>
</organism>
<comment type="caution">
    <text evidence="1">The sequence shown here is derived from an EMBL/GenBank/DDBJ whole genome shotgun (WGS) entry which is preliminary data.</text>
</comment>
<gene>
    <name evidence="1" type="ORF">ANN_20123</name>
</gene>
<reference evidence="1 2" key="1">
    <citation type="journal article" date="2022" name="Allergy">
        <title>Genome assembly and annotation of Periplaneta americana reveal a comprehensive cockroach allergen profile.</title>
        <authorList>
            <person name="Wang L."/>
            <person name="Xiong Q."/>
            <person name="Saelim N."/>
            <person name="Wang L."/>
            <person name="Nong W."/>
            <person name="Wan A.T."/>
            <person name="Shi M."/>
            <person name="Liu X."/>
            <person name="Cao Q."/>
            <person name="Hui J.H.L."/>
            <person name="Sookrung N."/>
            <person name="Leung T.F."/>
            <person name="Tungtrongchitr A."/>
            <person name="Tsui S.K.W."/>
        </authorList>
    </citation>
    <scope>NUCLEOTIDE SEQUENCE [LARGE SCALE GENOMIC DNA]</scope>
    <source>
        <strain evidence="1">PWHHKU_190912</strain>
    </source>
</reference>
<name>A0ABQ8SCE8_PERAM</name>
<protein>
    <submittedName>
        <fullName evidence="1">Uncharacterized protein</fullName>
    </submittedName>
</protein>
<dbReference type="EMBL" id="JAJSOF020000031">
    <property type="protein sequence ID" value="KAJ4431525.1"/>
    <property type="molecule type" value="Genomic_DNA"/>
</dbReference>
<proteinExistence type="predicted"/>
<accession>A0ABQ8SCE8</accession>
<evidence type="ECO:0000313" key="1">
    <source>
        <dbReference type="EMBL" id="KAJ4431525.1"/>
    </source>
</evidence>
<sequence length="121" mass="14193">MADLSEGGNEPLSSLKAKIHKRLEKTREFYWKQRRITYVPEKLPSKYGVHSEEYLRIRMVTRVVGAWHVRRNIDSGCHTGIRDGEEIQSTHENKVAVATPPYITVFRRRLRNADSEQVLFR</sequence>